<feature type="transmembrane region" description="Helical" evidence="7">
    <location>
        <begin position="188"/>
        <end position="205"/>
    </location>
</feature>
<accession>A0ABN6RJS1</accession>
<feature type="transmembrane region" description="Helical" evidence="7">
    <location>
        <begin position="20"/>
        <end position="39"/>
    </location>
</feature>
<dbReference type="Proteomes" id="UP001064971">
    <property type="component" value="Chromosome"/>
</dbReference>
<gene>
    <name evidence="8" type="ORF">DAETH_19350</name>
</gene>
<proteinExistence type="predicted"/>
<feature type="transmembrane region" description="Helical" evidence="7">
    <location>
        <begin position="242"/>
        <end position="260"/>
    </location>
</feature>
<keyword evidence="3 8" id="KW-0808">Transferase</keyword>
<reference evidence="8" key="1">
    <citation type="submission" date="2022-07" db="EMBL/GenBank/DDBJ databases">
        <title>Complete Genome Sequence of the Radioresistant Bacterium Deinococcus aetherius ST0316, Isolated from the Air Dust collected in Lower Stratosphere above Japan.</title>
        <authorList>
            <person name="Satoh K."/>
            <person name="Hagiwara K."/>
            <person name="Katsumata K."/>
            <person name="Kubo A."/>
            <person name="Yokobori S."/>
            <person name="Yamagishi A."/>
            <person name="Oono Y."/>
            <person name="Narumi I."/>
        </authorList>
    </citation>
    <scope>NUCLEOTIDE SEQUENCE</scope>
    <source>
        <strain evidence="8">ST0316</strain>
    </source>
</reference>
<dbReference type="PANTHER" id="PTHR22926">
    <property type="entry name" value="PHOSPHO-N-ACETYLMURAMOYL-PENTAPEPTIDE-TRANSFERASE"/>
    <property type="match status" value="1"/>
</dbReference>
<evidence type="ECO:0000256" key="1">
    <source>
        <dbReference type="ARBA" id="ARBA00004651"/>
    </source>
</evidence>
<dbReference type="CDD" id="cd06853">
    <property type="entry name" value="GT_WecA_like"/>
    <property type="match status" value="1"/>
</dbReference>
<keyword evidence="4 7" id="KW-0812">Transmembrane</keyword>
<evidence type="ECO:0000313" key="8">
    <source>
        <dbReference type="EMBL" id="BDP41966.1"/>
    </source>
</evidence>
<dbReference type="Pfam" id="PF00953">
    <property type="entry name" value="Glycos_transf_4"/>
    <property type="match status" value="1"/>
</dbReference>
<evidence type="ECO:0000256" key="4">
    <source>
        <dbReference type="ARBA" id="ARBA00022692"/>
    </source>
</evidence>
<organism evidence="8 9">
    <name type="scientific">Deinococcus aetherius</name>
    <dbReference type="NCBI Taxonomy" id="200252"/>
    <lineage>
        <taxon>Bacteria</taxon>
        <taxon>Thermotogati</taxon>
        <taxon>Deinococcota</taxon>
        <taxon>Deinococci</taxon>
        <taxon>Deinococcales</taxon>
        <taxon>Deinococcaceae</taxon>
        <taxon>Deinococcus</taxon>
    </lineage>
</organism>
<feature type="transmembrane region" description="Helical" evidence="7">
    <location>
        <begin position="162"/>
        <end position="181"/>
    </location>
</feature>
<feature type="transmembrane region" description="Helical" evidence="7">
    <location>
        <begin position="68"/>
        <end position="91"/>
    </location>
</feature>
<evidence type="ECO:0000256" key="6">
    <source>
        <dbReference type="ARBA" id="ARBA00023136"/>
    </source>
</evidence>
<dbReference type="GO" id="GO:0016740">
    <property type="term" value="F:transferase activity"/>
    <property type="evidence" value="ECO:0007669"/>
    <property type="project" value="UniProtKB-KW"/>
</dbReference>
<keyword evidence="5 7" id="KW-1133">Transmembrane helix</keyword>
<dbReference type="RefSeq" id="WP_264774684.1">
    <property type="nucleotide sequence ID" value="NZ_AP026560.1"/>
</dbReference>
<keyword evidence="6 7" id="KW-0472">Membrane</keyword>
<keyword evidence="9" id="KW-1185">Reference proteome</keyword>
<feature type="transmembrane region" description="Helical" evidence="7">
    <location>
        <begin position="321"/>
        <end position="338"/>
    </location>
</feature>
<evidence type="ECO:0000256" key="5">
    <source>
        <dbReference type="ARBA" id="ARBA00022989"/>
    </source>
</evidence>
<feature type="transmembrane region" description="Helical" evidence="7">
    <location>
        <begin position="97"/>
        <end position="115"/>
    </location>
</feature>
<evidence type="ECO:0000256" key="7">
    <source>
        <dbReference type="SAM" id="Phobius"/>
    </source>
</evidence>
<evidence type="ECO:0000313" key="9">
    <source>
        <dbReference type="Proteomes" id="UP001064971"/>
    </source>
</evidence>
<name>A0ABN6RJS1_9DEIO</name>
<feature type="transmembrane region" description="Helical" evidence="7">
    <location>
        <begin position="266"/>
        <end position="287"/>
    </location>
</feature>
<feature type="transmembrane region" description="Helical" evidence="7">
    <location>
        <begin position="124"/>
        <end position="142"/>
    </location>
</feature>
<dbReference type="EMBL" id="AP026560">
    <property type="protein sequence ID" value="BDP41966.1"/>
    <property type="molecule type" value="Genomic_DNA"/>
</dbReference>
<protein>
    <submittedName>
        <fullName evidence="8">Undecaprenyl-phosphate alpha-N-acetylglucosaminyl 1-phosphate transferase</fullName>
    </submittedName>
</protein>
<feature type="transmembrane region" description="Helical" evidence="7">
    <location>
        <begin position="211"/>
        <end position="230"/>
    </location>
</feature>
<comment type="subcellular location">
    <subcellularLocation>
        <location evidence="1">Cell membrane</location>
        <topology evidence="1">Multi-pass membrane protein</topology>
    </subcellularLocation>
</comment>
<evidence type="ECO:0000256" key="3">
    <source>
        <dbReference type="ARBA" id="ARBA00022679"/>
    </source>
</evidence>
<evidence type="ECO:0000256" key="2">
    <source>
        <dbReference type="ARBA" id="ARBA00022475"/>
    </source>
</evidence>
<keyword evidence="2" id="KW-1003">Cell membrane</keyword>
<dbReference type="InterPro" id="IPR000715">
    <property type="entry name" value="Glycosyl_transferase_4"/>
</dbReference>
<sequence>MDSLKALAAQFGIADLFGRGFLSVLLTFLTAWVFTWRFIPGVRDFALQVGWADQPNARRLNKEPLPNAGGLAIFTGFLLGVVVAWALRPIVIEGVNIQVLAILLGGAVLVLVGFIDDQYGLTPAFRLGVQALSALLLIVNGLRIDLNAIPFLPALPAALNEPLSFVVTLLWVVGLTNAVNLMDGVDGVVGGVGFVVSMVLLATAAQFADRAAAVVLLAGLAGAALGYLRHNFNPSRIIMGDAGAYLFGYTLAAVSLLGTLKVSAGASLLVPLIVLALPLFDTTQVVIGRLARGIRNPLGHPDKTHIHHRVLARTASARRTAVILWGVALLCGVLGMLAQGVRLPVILATVLVILLCLWFVTYRRVRAHEEETGGVPSSPGRSG</sequence>
<feature type="transmembrane region" description="Helical" evidence="7">
    <location>
        <begin position="344"/>
        <end position="362"/>
    </location>
</feature>
<dbReference type="PANTHER" id="PTHR22926:SF3">
    <property type="entry name" value="UNDECAPRENYL-PHOSPHATE ALPHA-N-ACETYLGLUCOSAMINYL 1-PHOSPHATE TRANSFERASE"/>
    <property type="match status" value="1"/>
</dbReference>